<evidence type="ECO:0000313" key="1">
    <source>
        <dbReference type="EMBL" id="CAG9172595.1"/>
    </source>
</evidence>
<dbReference type="EMBL" id="CAJZAG010000005">
    <property type="protein sequence ID" value="CAG9172595.1"/>
    <property type="molecule type" value="Genomic_DNA"/>
</dbReference>
<protein>
    <submittedName>
        <fullName evidence="1">Uncharacterized protein</fullName>
    </submittedName>
</protein>
<name>A0ABN7YGR8_9BURK</name>
<organism evidence="1 2">
    <name type="scientific">Cupriavidus pampae</name>
    <dbReference type="NCBI Taxonomy" id="659251"/>
    <lineage>
        <taxon>Bacteria</taxon>
        <taxon>Pseudomonadati</taxon>
        <taxon>Pseudomonadota</taxon>
        <taxon>Betaproteobacteria</taxon>
        <taxon>Burkholderiales</taxon>
        <taxon>Burkholderiaceae</taxon>
        <taxon>Cupriavidus</taxon>
    </lineage>
</organism>
<sequence length="43" mass="4665">MQGKDGVVTDDLRNGIVNTPRNRQIHNVAALNKCGLHTLPARA</sequence>
<reference evidence="1 2" key="1">
    <citation type="submission" date="2021-08" db="EMBL/GenBank/DDBJ databases">
        <authorList>
            <person name="Peeters C."/>
        </authorList>
    </citation>
    <scope>NUCLEOTIDE SEQUENCE [LARGE SCALE GENOMIC DNA]</scope>
    <source>
        <strain evidence="1 2">LMG 32289</strain>
    </source>
</reference>
<proteinExistence type="predicted"/>
<gene>
    <name evidence="1" type="ORF">LMG32289_02630</name>
</gene>
<dbReference type="Proteomes" id="UP000706525">
    <property type="component" value="Unassembled WGS sequence"/>
</dbReference>
<accession>A0ABN7YGR8</accession>
<keyword evidence="2" id="KW-1185">Reference proteome</keyword>
<evidence type="ECO:0000313" key="2">
    <source>
        <dbReference type="Proteomes" id="UP000706525"/>
    </source>
</evidence>
<comment type="caution">
    <text evidence="1">The sequence shown here is derived from an EMBL/GenBank/DDBJ whole genome shotgun (WGS) entry which is preliminary data.</text>
</comment>